<dbReference type="InterPro" id="IPR013561">
    <property type="entry name" value="FilR1_middle_dom"/>
</dbReference>
<comment type="caution">
    <text evidence="2">The sequence shown here is derived from an EMBL/GenBank/DDBJ whole genome shotgun (WGS) entry which is preliminary data.</text>
</comment>
<dbReference type="InterPro" id="IPR000792">
    <property type="entry name" value="Tscrpt_reg_LuxR_C"/>
</dbReference>
<accession>A0ABN2E8T7</accession>
<dbReference type="Pfam" id="PF13384">
    <property type="entry name" value="HTH_23"/>
    <property type="match status" value="1"/>
</dbReference>
<dbReference type="Gene3D" id="3.30.870.10">
    <property type="entry name" value="Endonuclease Chain A"/>
    <property type="match status" value="1"/>
</dbReference>
<keyword evidence="3" id="KW-1185">Reference proteome</keyword>
<evidence type="ECO:0000313" key="2">
    <source>
        <dbReference type="EMBL" id="GAA1597233.1"/>
    </source>
</evidence>
<dbReference type="Pfam" id="PF08350">
    <property type="entry name" value="FilR1_middle"/>
    <property type="match status" value="1"/>
</dbReference>
<dbReference type="SMART" id="SM00421">
    <property type="entry name" value="HTH_LUXR"/>
    <property type="match status" value="1"/>
</dbReference>
<dbReference type="Proteomes" id="UP001501705">
    <property type="component" value="Unassembled WGS sequence"/>
</dbReference>
<evidence type="ECO:0000313" key="3">
    <source>
        <dbReference type="Proteomes" id="UP001501705"/>
    </source>
</evidence>
<name>A0ABN2E8T7_9ACTN</name>
<organism evidence="2 3">
    <name type="scientific">Kribbella hippodromi</name>
    <dbReference type="NCBI Taxonomy" id="434347"/>
    <lineage>
        <taxon>Bacteria</taxon>
        <taxon>Bacillati</taxon>
        <taxon>Actinomycetota</taxon>
        <taxon>Actinomycetes</taxon>
        <taxon>Propionibacteriales</taxon>
        <taxon>Kribbellaceae</taxon>
        <taxon>Kribbella</taxon>
    </lineage>
</organism>
<dbReference type="PANTHER" id="PTHR34293">
    <property type="entry name" value="HTH-TYPE TRANSCRIPTIONAL REGULATOR TRMBL2"/>
    <property type="match status" value="1"/>
</dbReference>
<gene>
    <name evidence="2" type="ORF">GCM10009804_62120</name>
</gene>
<dbReference type="InterPro" id="IPR036388">
    <property type="entry name" value="WH-like_DNA-bd_sf"/>
</dbReference>
<dbReference type="InterPro" id="IPR051797">
    <property type="entry name" value="TrmB-like"/>
</dbReference>
<evidence type="ECO:0000259" key="1">
    <source>
        <dbReference type="SMART" id="SM00421"/>
    </source>
</evidence>
<sequence length="185" mass="20386">MLTDPEPSTHDPSDSPDIPLLERGVELRSIFPESALRHQSTRDYSEYMMALGAKVRVTPSLPMKLIIFDGESAVMGIDPDDTAVGAVVHHSQAVVRLAEELFLSYWNDAVDPFEPRRGVTTDGITAQEAEFLRLLVRGATDEQVARRLGVSMRTVRRIAAKLGEQVGASGRFELGVRAAQRGWVD</sequence>
<dbReference type="SUPFAM" id="SSF46894">
    <property type="entry name" value="C-terminal effector domain of the bipartite response regulators"/>
    <property type="match status" value="1"/>
</dbReference>
<dbReference type="InterPro" id="IPR016032">
    <property type="entry name" value="Sig_transdc_resp-reg_C-effctor"/>
</dbReference>
<proteinExistence type="predicted"/>
<dbReference type="PRINTS" id="PR00038">
    <property type="entry name" value="HTHLUXR"/>
</dbReference>
<reference evidence="2 3" key="1">
    <citation type="journal article" date="2019" name="Int. J. Syst. Evol. Microbiol.">
        <title>The Global Catalogue of Microorganisms (GCM) 10K type strain sequencing project: providing services to taxonomists for standard genome sequencing and annotation.</title>
        <authorList>
            <consortium name="The Broad Institute Genomics Platform"/>
            <consortium name="The Broad Institute Genome Sequencing Center for Infectious Disease"/>
            <person name="Wu L."/>
            <person name="Ma J."/>
        </authorList>
    </citation>
    <scope>NUCLEOTIDE SEQUENCE [LARGE SCALE GENOMIC DNA]</scope>
    <source>
        <strain evidence="2 3">JCM 15572</strain>
    </source>
</reference>
<protein>
    <recommendedName>
        <fullName evidence="1">HTH luxR-type domain-containing protein</fullName>
    </recommendedName>
</protein>
<feature type="domain" description="HTH luxR-type" evidence="1">
    <location>
        <begin position="121"/>
        <end position="178"/>
    </location>
</feature>
<dbReference type="Gene3D" id="1.10.10.10">
    <property type="entry name" value="Winged helix-like DNA-binding domain superfamily/Winged helix DNA-binding domain"/>
    <property type="match status" value="1"/>
</dbReference>
<dbReference type="PANTHER" id="PTHR34293:SF1">
    <property type="entry name" value="HTH-TYPE TRANSCRIPTIONAL REGULATOR TRMBL2"/>
    <property type="match status" value="1"/>
</dbReference>
<dbReference type="EMBL" id="BAAAPH010000025">
    <property type="protein sequence ID" value="GAA1597233.1"/>
    <property type="molecule type" value="Genomic_DNA"/>
</dbReference>